<gene>
    <name evidence="3" type="ORF">MFFC18_35570</name>
</gene>
<dbReference type="Gene3D" id="3.40.50.2020">
    <property type="match status" value="1"/>
</dbReference>
<dbReference type="EMBL" id="CP042912">
    <property type="protein sequence ID" value="QEG23656.1"/>
    <property type="molecule type" value="Genomic_DNA"/>
</dbReference>
<dbReference type="Proteomes" id="UP000322214">
    <property type="component" value="Chromosome"/>
</dbReference>
<dbReference type="CDD" id="cd06223">
    <property type="entry name" value="PRTases_typeI"/>
    <property type="match status" value="1"/>
</dbReference>
<proteinExistence type="inferred from homology"/>
<evidence type="ECO:0000259" key="2">
    <source>
        <dbReference type="Pfam" id="PF00156"/>
    </source>
</evidence>
<evidence type="ECO:0000313" key="4">
    <source>
        <dbReference type="Proteomes" id="UP000322214"/>
    </source>
</evidence>
<sequence>MASLLYPAACVGCEEPLPRSPKLVEHGFESNWCDDCWVRLPESWQQGCPKCGSYIKRPASFGDRCALCHDLPLRFDSAVALGNYHGLLKRMILDLKRDMNESLAFQLGRLLGLRLLQQEFFEHVDFLIPVPIHWWRRFKRGFHASAVIAEGVRSTTGVAIADGMLRCERLTDKQGTLSGPKRFSNVKNAFTLKPLVTVEKARVVIVDDVMTSGATLSELAKMLRKSGAASAHCAIVARGTGSFRPRTDG</sequence>
<dbReference type="PANTHER" id="PTHR47505">
    <property type="entry name" value="DNA UTILIZATION PROTEIN YHGH"/>
    <property type="match status" value="1"/>
</dbReference>
<dbReference type="InterPro" id="IPR051910">
    <property type="entry name" value="ComF/GntX_DNA_util-trans"/>
</dbReference>
<dbReference type="AlphaFoldDB" id="A0A5B9PGD1"/>
<dbReference type="PANTHER" id="PTHR47505:SF1">
    <property type="entry name" value="DNA UTILIZATION PROTEIN YHGH"/>
    <property type="match status" value="1"/>
</dbReference>
<reference evidence="3 4" key="1">
    <citation type="submission" date="2019-08" db="EMBL/GenBank/DDBJ databases">
        <title>Deep-cultivation of Planctomycetes and their phenomic and genomic characterization uncovers novel biology.</title>
        <authorList>
            <person name="Wiegand S."/>
            <person name="Jogler M."/>
            <person name="Boedeker C."/>
            <person name="Pinto D."/>
            <person name="Vollmers J."/>
            <person name="Rivas-Marin E."/>
            <person name="Kohn T."/>
            <person name="Peeters S.H."/>
            <person name="Heuer A."/>
            <person name="Rast P."/>
            <person name="Oberbeckmann S."/>
            <person name="Bunk B."/>
            <person name="Jeske O."/>
            <person name="Meyerdierks A."/>
            <person name="Storesund J.E."/>
            <person name="Kallscheuer N."/>
            <person name="Luecker S."/>
            <person name="Lage O.M."/>
            <person name="Pohl T."/>
            <person name="Merkel B.J."/>
            <person name="Hornburger P."/>
            <person name="Mueller R.-W."/>
            <person name="Bruemmer F."/>
            <person name="Labrenz M."/>
            <person name="Spormann A.M."/>
            <person name="Op den Camp H."/>
            <person name="Overmann J."/>
            <person name="Amann R."/>
            <person name="Jetten M.S.M."/>
            <person name="Mascher T."/>
            <person name="Medema M.H."/>
            <person name="Devos D.P."/>
            <person name="Kaster A.-K."/>
            <person name="Ovreas L."/>
            <person name="Rohde M."/>
            <person name="Galperin M.Y."/>
            <person name="Jogler C."/>
        </authorList>
    </citation>
    <scope>NUCLEOTIDE SEQUENCE [LARGE SCALE GENOMIC DNA]</scope>
    <source>
        <strain evidence="3 4">FC18</strain>
    </source>
</reference>
<keyword evidence="4" id="KW-1185">Reference proteome</keyword>
<dbReference type="SUPFAM" id="SSF53271">
    <property type="entry name" value="PRTase-like"/>
    <property type="match status" value="1"/>
</dbReference>
<evidence type="ECO:0000313" key="3">
    <source>
        <dbReference type="EMBL" id="QEG23656.1"/>
    </source>
</evidence>
<dbReference type="Pfam" id="PF00156">
    <property type="entry name" value="Pribosyltran"/>
    <property type="match status" value="1"/>
</dbReference>
<dbReference type="STRING" id="980251.GCA_001642875_04395"/>
<dbReference type="KEGG" id="mff:MFFC18_35570"/>
<dbReference type="InterPro" id="IPR000836">
    <property type="entry name" value="PRTase_dom"/>
</dbReference>
<organism evidence="3 4">
    <name type="scientific">Mariniblastus fucicola</name>
    <dbReference type="NCBI Taxonomy" id="980251"/>
    <lineage>
        <taxon>Bacteria</taxon>
        <taxon>Pseudomonadati</taxon>
        <taxon>Planctomycetota</taxon>
        <taxon>Planctomycetia</taxon>
        <taxon>Pirellulales</taxon>
        <taxon>Pirellulaceae</taxon>
        <taxon>Mariniblastus</taxon>
    </lineage>
</organism>
<dbReference type="InterPro" id="IPR029057">
    <property type="entry name" value="PRTase-like"/>
</dbReference>
<name>A0A5B9PGD1_9BACT</name>
<protein>
    <submittedName>
        <fullName evidence="3">DNA utilization protein GntX</fullName>
    </submittedName>
</protein>
<evidence type="ECO:0000256" key="1">
    <source>
        <dbReference type="ARBA" id="ARBA00008007"/>
    </source>
</evidence>
<accession>A0A5B9PGD1</accession>
<feature type="domain" description="Phosphoribosyltransferase" evidence="2">
    <location>
        <begin position="195"/>
        <end position="239"/>
    </location>
</feature>
<comment type="similarity">
    <text evidence="1">Belongs to the ComF/GntX family.</text>
</comment>